<dbReference type="Gene3D" id="3.55.50.30">
    <property type="match status" value="1"/>
</dbReference>
<evidence type="ECO:0000313" key="10">
    <source>
        <dbReference type="EMBL" id="MBY8825270.1"/>
    </source>
</evidence>
<dbReference type="InterPro" id="IPR037066">
    <property type="entry name" value="Plug_dom_sf"/>
</dbReference>
<dbReference type="Pfam" id="PF07715">
    <property type="entry name" value="Plug"/>
    <property type="match status" value="1"/>
</dbReference>
<keyword evidence="5 7" id="KW-0472">Membrane</keyword>
<keyword evidence="2" id="KW-0813">Transport</keyword>
<dbReference type="EMBL" id="JAINVV010000011">
    <property type="protein sequence ID" value="MBY8825270.1"/>
    <property type="molecule type" value="Genomic_DNA"/>
</dbReference>
<comment type="similarity">
    <text evidence="7">Belongs to the TonB-dependent receptor family.</text>
</comment>
<evidence type="ECO:0000313" key="11">
    <source>
        <dbReference type="Proteomes" id="UP000706039"/>
    </source>
</evidence>
<protein>
    <submittedName>
        <fullName evidence="10">TonB-dependent receptor</fullName>
    </submittedName>
</protein>
<dbReference type="Gene3D" id="2.40.170.20">
    <property type="entry name" value="TonB-dependent receptor, beta-barrel domain"/>
    <property type="match status" value="1"/>
</dbReference>
<dbReference type="InterPro" id="IPR011662">
    <property type="entry name" value="Secretin/TonB_short_N"/>
</dbReference>
<keyword evidence="8" id="KW-0732">Signal</keyword>
<keyword evidence="6" id="KW-0998">Cell outer membrane</keyword>
<evidence type="ECO:0000259" key="9">
    <source>
        <dbReference type="SMART" id="SM00965"/>
    </source>
</evidence>
<evidence type="ECO:0000256" key="8">
    <source>
        <dbReference type="SAM" id="SignalP"/>
    </source>
</evidence>
<comment type="subcellular location">
    <subcellularLocation>
        <location evidence="1 7">Cell outer membrane</location>
    </subcellularLocation>
</comment>
<gene>
    <name evidence="10" type="ORF">K7G82_23405</name>
</gene>
<dbReference type="Proteomes" id="UP000706039">
    <property type="component" value="Unassembled WGS sequence"/>
</dbReference>
<dbReference type="SUPFAM" id="SSF56935">
    <property type="entry name" value="Porins"/>
    <property type="match status" value="1"/>
</dbReference>
<keyword evidence="7" id="KW-0798">TonB box</keyword>
<feature type="domain" description="Secretin/TonB short N-terminal" evidence="9">
    <location>
        <begin position="51"/>
        <end position="102"/>
    </location>
</feature>
<evidence type="ECO:0000256" key="7">
    <source>
        <dbReference type="RuleBase" id="RU003357"/>
    </source>
</evidence>
<dbReference type="RefSeq" id="WP_222992366.1">
    <property type="nucleotide sequence ID" value="NZ_JAINVV010000011.1"/>
</dbReference>
<accession>A0ABS7PX96</accession>
<evidence type="ECO:0000256" key="1">
    <source>
        <dbReference type="ARBA" id="ARBA00004442"/>
    </source>
</evidence>
<feature type="signal peptide" evidence="8">
    <location>
        <begin position="1"/>
        <end position="26"/>
    </location>
</feature>
<proteinExistence type="inferred from homology"/>
<dbReference type="InterPro" id="IPR036942">
    <property type="entry name" value="Beta-barrel_TonB_sf"/>
</dbReference>
<evidence type="ECO:0000256" key="6">
    <source>
        <dbReference type="ARBA" id="ARBA00023237"/>
    </source>
</evidence>
<keyword evidence="3" id="KW-0406">Ion transport</keyword>
<dbReference type="Pfam" id="PF00593">
    <property type="entry name" value="TonB_dep_Rec_b-barrel"/>
    <property type="match status" value="1"/>
</dbReference>
<dbReference type="SMART" id="SM00965">
    <property type="entry name" value="STN"/>
    <property type="match status" value="1"/>
</dbReference>
<keyword evidence="3" id="KW-0410">Iron transport</keyword>
<evidence type="ECO:0000256" key="3">
    <source>
        <dbReference type="ARBA" id="ARBA00022496"/>
    </source>
</evidence>
<evidence type="ECO:0000256" key="2">
    <source>
        <dbReference type="ARBA" id="ARBA00022448"/>
    </source>
</evidence>
<reference evidence="10 11" key="1">
    <citation type="submission" date="2021-08" db="EMBL/GenBank/DDBJ databases">
        <authorList>
            <person name="Tuo L."/>
        </authorList>
    </citation>
    <scope>NUCLEOTIDE SEQUENCE [LARGE SCALE GENOMIC DNA]</scope>
    <source>
        <strain evidence="10 11">JCM 31229</strain>
    </source>
</reference>
<dbReference type="InterPro" id="IPR012910">
    <property type="entry name" value="Plug_dom"/>
</dbReference>
<dbReference type="PANTHER" id="PTHR47234:SF3">
    <property type="entry name" value="SECRETIN_TONB SHORT N-TERMINAL DOMAIN-CONTAINING PROTEIN"/>
    <property type="match status" value="1"/>
</dbReference>
<keyword evidence="4" id="KW-0408">Iron</keyword>
<organism evidence="10 11">
    <name type="scientific">Sphingomonas colocasiae</name>
    <dbReference type="NCBI Taxonomy" id="1848973"/>
    <lineage>
        <taxon>Bacteria</taxon>
        <taxon>Pseudomonadati</taxon>
        <taxon>Pseudomonadota</taxon>
        <taxon>Alphaproteobacteria</taxon>
        <taxon>Sphingomonadales</taxon>
        <taxon>Sphingomonadaceae</taxon>
        <taxon>Sphingomonas</taxon>
    </lineage>
</organism>
<sequence length="987" mass="103547">MSSSHVFRNILAAGVAVIAVSTAAHAQDRAFSVPAGDLKTALDSFSRQAGIQIIYKPDEVSGARTKGIRGVAPVDAALARILAGSGFVAERDSSGAIAIMRAHETQATGAAADDEQDAAIVVTASRVERAGFAQPTPTTVLGKSEIRQAARANLQQVLNDQPQFRPTINPAVTVGGTLTGVAPVDLRGLGNVRTLALLNGRRFAGENNLNFVPTGLVERVEVVTGGASAAWGSGAVAGVVNIILNDDLDGFSAGASSGISSRGDAARLGFDASFGTRFAGGAGHFMIGAEYVDDNGIADRNSRPNLGSSGIVRVSPGSLTDLRTQLARDVNAYQSHGGVIASGVLAGQMFNNDGSLRPFDGPNAQGIGGRDAVGLYDDLYAASPFERFNSYARASYEIGNAKLWADIAYGRATSSYVFFPDFLIAPLTIQASNPFLSAGIRNQLAAAGQTSFTLSRVFMDVFPMRFGSVRENKEGAIGIEGRFGKGWKYSAHYSHGEVDTRSRFENSRIAANFARAINAVSSNGQIVCAVNADAIASNDDPACRPINPFGEGNNTPEALAYVRGTQVSNVVTKLDSAGFEIQGDPFSLWAGPVTVVVGAEARWEEQTGSRGALDAAGAFGLSGFGAPVSGGFSVKEGFGEIVVPLIDAEGAVKADLNGAVRYSDYSTSGGIWSWKAGATVRLFDDLLLRATRSRDIRSPNVSELFSNRAIGIGPLVDQDTAGRTGTPGYNPNPAQVTTYGGGNPDLVPEIGKTLTLGASYAPAFLPGFDISVDYYDIKVKGAIATLSGSNLTLACARGSTAACARITRDATGTVTQVLSNAQNIASFQTRGLDFEASYSVAMDRIAASLPGTLRFRALATYVDRFIFDTGLTRVDTAGDVGDATANAMPHWRGVLSVNYQNDRLGLDARLRHIGGGKFNHLLTTLVDNSIDARTYVDIGAQFKVAERFTLFGNVSNLFDVKLPITTTSSIYYDTVGTMFTAGARVSF</sequence>
<dbReference type="Gene3D" id="2.170.130.10">
    <property type="entry name" value="TonB-dependent receptor, plug domain"/>
    <property type="match status" value="1"/>
</dbReference>
<keyword evidence="10" id="KW-0675">Receptor</keyword>
<name>A0ABS7PX96_9SPHN</name>
<keyword evidence="11" id="KW-1185">Reference proteome</keyword>
<feature type="chain" id="PRO_5045522278" evidence="8">
    <location>
        <begin position="27"/>
        <end position="987"/>
    </location>
</feature>
<evidence type="ECO:0000256" key="5">
    <source>
        <dbReference type="ARBA" id="ARBA00023136"/>
    </source>
</evidence>
<comment type="caution">
    <text evidence="10">The sequence shown here is derived from an EMBL/GenBank/DDBJ whole genome shotgun (WGS) entry which is preliminary data.</text>
</comment>
<dbReference type="InterPro" id="IPR000531">
    <property type="entry name" value="Beta-barrel_TonB"/>
</dbReference>
<dbReference type="PANTHER" id="PTHR47234">
    <property type="match status" value="1"/>
</dbReference>
<evidence type="ECO:0000256" key="4">
    <source>
        <dbReference type="ARBA" id="ARBA00023004"/>
    </source>
</evidence>
<dbReference type="Pfam" id="PF07660">
    <property type="entry name" value="STN"/>
    <property type="match status" value="1"/>
</dbReference>